<reference evidence="2 3" key="1">
    <citation type="submission" date="2007-01" db="EMBL/GenBank/DDBJ databases">
        <authorList>
            <person name="Haygood M."/>
            <person name="Podell S."/>
            <person name="Anderson C."/>
            <person name="Hopkinson B."/>
            <person name="Roe K."/>
            <person name="Barbeau K."/>
            <person name="Gaasterland T."/>
            <person name="Ferriera S."/>
            <person name="Johnson J."/>
            <person name="Kravitz S."/>
            <person name="Beeson K."/>
            <person name="Sutton G."/>
            <person name="Rogers Y.-H."/>
            <person name="Friedman R."/>
            <person name="Frazier M."/>
            <person name="Venter J.C."/>
        </authorList>
    </citation>
    <scope>NUCLEOTIDE SEQUENCE [LARGE SCALE GENOMIC DNA]</scope>
    <source>
        <strain evidence="2 3">ATCC 23134</strain>
    </source>
</reference>
<gene>
    <name evidence="2" type="ORF">M23134_07117</name>
</gene>
<dbReference type="AlphaFoldDB" id="A1ZUE9"/>
<dbReference type="PANTHER" id="PTHR30005:SF0">
    <property type="entry name" value="RETROGRADE REGULATION PROTEIN 2"/>
    <property type="match status" value="1"/>
</dbReference>
<dbReference type="PANTHER" id="PTHR30005">
    <property type="entry name" value="EXOPOLYPHOSPHATASE"/>
    <property type="match status" value="1"/>
</dbReference>
<accession>A1ZUE9</accession>
<evidence type="ECO:0000313" key="2">
    <source>
        <dbReference type="EMBL" id="EAY25968.1"/>
    </source>
</evidence>
<keyword evidence="3" id="KW-1185">Reference proteome</keyword>
<protein>
    <submittedName>
        <fullName evidence="2">Exopolyphosphatase, putative</fullName>
    </submittedName>
</protein>
<dbReference type="GO" id="GO:0016462">
    <property type="term" value="F:pyrophosphatase activity"/>
    <property type="evidence" value="ECO:0007669"/>
    <property type="project" value="TreeGrafter"/>
</dbReference>
<comment type="caution">
    <text evidence="2">The sequence shown here is derived from an EMBL/GenBank/DDBJ whole genome shotgun (WGS) entry which is preliminary data.</text>
</comment>
<dbReference type="InterPro" id="IPR050273">
    <property type="entry name" value="GppA/Ppx_hydrolase"/>
</dbReference>
<dbReference type="eggNOG" id="COG0248">
    <property type="taxonomic scope" value="Bacteria"/>
</dbReference>
<dbReference type="Proteomes" id="UP000004095">
    <property type="component" value="Unassembled WGS sequence"/>
</dbReference>
<dbReference type="Gene3D" id="3.30.420.40">
    <property type="match status" value="1"/>
</dbReference>
<evidence type="ECO:0000259" key="1">
    <source>
        <dbReference type="Pfam" id="PF02541"/>
    </source>
</evidence>
<dbReference type="Pfam" id="PF02541">
    <property type="entry name" value="Ppx-GppA"/>
    <property type="match status" value="1"/>
</dbReference>
<feature type="domain" description="Ppx/GppA phosphatase N-terminal" evidence="1">
    <location>
        <begin position="19"/>
        <end position="312"/>
    </location>
</feature>
<dbReference type="SUPFAM" id="SSF53067">
    <property type="entry name" value="Actin-like ATPase domain"/>
    <property type="match status" value="2"/>
</dbReference>
<dbReference type="CDD" id="cd24055">
    <property type="entry name" value="ASKHA_NBD_ChPPX-like"/>
    <property type="match status" value="1"/>
</dbReference>
<sequence>MLQQRVAVIDLGTNTFHLLIAETTKQGFQKLYSDKVPVKIGEGGISEGMITNEAQTRALAAIDKINDILQQYKVPESKIWVVATSAFRSAKNGQALADTIEERTGFKVDIIDGSKEAEYIYFGAKTALDIGDTTSLIMDIGGGSVEFIIANQKRIFWKQSFEIGGQRLLDQFMRTDPITELDIQRMNIFLEEKLWGMSEVVFNYSPKMLIGCSGTFDTLTEINDARYPKGQSTRLSKTESEMDLDDFHEVYQALVWKGRSERLKVKGMVEMRADMIVVAVCLIRFIMDRYDLEHIRMSSYSLKEGLLSKMLGEMMD</sequence>
<dbReference type="InterPro" id="IPR003695">
    <property type="entry name" value="Ppx_GppA_N"/>
</dbReference>
<name>A1ZUE9_MICM2</name>
<organism evidence="2 3">
    <name type="scientific">Microscilla marina ATCC 23134</name>
    <dbReference type="NCBI Taxonomy" id="313606"/>
    <lineage>
        <taxon>Bacteria</taxon>
        <taxon>Pseudomonadati</taxon>
        <taxon>Bacteroidota</taxon>
        <taxon>Cytophagia</taxon>
        <taxon>Cytophagales</taxon>
        <taxon>Microscillaceae</taxon>
        <taxon>Microscilla</taxon>
    </lineage>
</organism>
<dbReference type="EMBL" id="AAWS01000040">
    <property type="protein sequence ID" value="EAY25968.1"/>
    <property type="molecule type" value="Genomic_DNA"/>
</dbReference>
<dbReference type="Gene3D" id="3.30.420.150">
    <property type="entry name" value="Exopolyphosphatase. Domain 2"/>
    <property type="match status" value="1"/>
</dbReference>
<dbReference type="InterPro" id="IPR043129">
    <property type="entry name" value="ATPase_NBD"/>
</dbReference>
<proteinExistence type="predicted"/>
<evidence type="ECO:0000313" key="3">
    <source>
        <dbReference type="Proteomes" id="UP000004095"/>
    </source>
</evidence>